<dbReference type="EMBL" id="AM469100">
    <property type="protein sequence ID" value="CAN74940.1"/>
    <property type="molecule type" value="Genomic_DNA"/>
</dbReference>
<feature type="transmembrane region" description="Helical" evidence="1">
    <location>
        <begin position="54"/>
        <end position="73"/>
    </location>
</feature>
<evidence type="ECO:0000313" key="2">
    <source>
        <dbReference type="EMBL" id="CAN74940.1"/>
    </source>
</evidence>
<keyword evidence="1" id="KW-0472">Membrane</keyword>
<organism evidence="2">
    <name type="scientific">Vitis vinifera</name>
    <name type="common">Grape</name>
    <dbReference type="NCBI Taxonomy" id="29760"/>
    <lineage>
        <taxon>Eukaryota</taxon>
        <taxon>Viridiplantae</taxon>
        <taxon>Streptophyta</taxon>
        <taxon>Embryophyta</taxon>
        <taxon>Tracheophyta</taxon>
        <taxon>Spermatophyta</taxon>
        <taxon>Magnoliopsida</taxon>
        <taxon>eudicotyledons</taxon>
        <taxon>Gunneridae</taxon>
        <taxon>Pentapetalae</taxon>
        <taxon>rosids</taxon>
        <taxon>Vitales</taxon>
        <taxon>Vitaceae</taxon>
        <taxon>Viteae</taxon>
        <taxon>Vitis</taxon>
    </lineage>
</organism>
<reference evidence="2" key="1">
    <citation type="journal article" date="2007" name="PLoS ONE">
        <title>The first genome sequence of an elite grapevine cultivar (Pinot noir Vitis vinifera L.): coping with a highly heterozygous genome.</title>
        <authorList>
            <person name="Velasco R."/>
            <person name="Zharkikh A."/>
            <person name="Troggio M."/>
            <person name="Cartwright D.A."/>
            <person name="Cestaro A."/>
            <person name="Pruss D."/>
            <person name="Pindo M."/>
            <person name="FitzGerald L.M."/>
            <person name="Vezzulli S."/>
            <person name="Reid J."/>
            <person name="Malacarne G."/>
            <person name="Iliev D."/>
            <person name="Coppola G."/>
            <person name="Wardell B."/>
            <person name="Micheletti D."/>
            <person name="Macalma T."/>
            <person name="Facci M."/>
            <person name="Mitchell J.T."/>
            <person name="Perazzolli M."/>
            <person name="Eldredge G."/>
            <person name="Gatto P."/>
            <person name="Oyzerski R."/>
            <person name="Moretto M."/>
            <person name="Gutin N."/>
            <person name="Stefanini M."/>
            <person name="Chen Y."/>
            <person name="Segala C."/>
            <person name="Davenport C."/>
            <person name="Dematte L."/>
            <person name="Mraz A."/>
            <person name="Battilana J."/>
            <person name="Stormo K."/>
            <person name="Costa F."/>
            <person name="Tao Q."/>
            <person name="Si-Ammour A."/>
            <person name="Harkins T."/>
            <person name="Lackey A."/>
            <person name="Perbost C."/>
            <person name="Taillon B."/>
            <person name="Stella A."/>
            <person name="Solovyev V."/>
            <person name="Fawcett J.A."/>
            <person name="Sterck L."/>
            <person name="Vandepoele K."/>
            <person name="Grando S.M."/>
            <person name="Toppo S."/>
            <person name="Moser C."/>
            <person name="Lanchbury J."/>
            <person name="Bogden R."/>
            <person name="Skolnick M."/>
            <person name="Sgaramella V."/>
            <person name="Bhatnagar S.K."/>
            <person name="Fontana P."/>
            <person name="Gutin A."/>
            <person name="Van de Peer Y."/>
            <person name="Salamini F."/>
            <person name="Viola R."/>
        </authorList>
    </citation>
    <scope>NUCLEOTIDE SEQUENCE</scope>
</reference>
<keyword evidence="1" id="KW-0812">Transmembrane</keyword>
<sequence length="377" mass="41284">MILGIALADEHIHHYHIDASWHILVACPVVAGGVSSAAAATVDAASRLAASAKAWIAASIIAVIALLLLNQALERGIVALQLFGALSLKNASAVSFILVKTIALISSGMNLGLPILDLDFRRQNCFTDNSHDIITLHTIGKVCQSKEIVGNLEDFALGTVFKLSSACFRISPSTDYALNSSRMTSIAILYLETTTMLQSRIVKRAKRCNPAARTPSRSETSVLRQHGYLLFSQLNQYLHLGLSCTLGHYWICRNFQWDSIWPGCDEGRPRRRMGMKENVGPCKDGGIGLERRVEHRCWKAGMDGRIGCGDNGGCSGICGMGCNRWSRQRERPKDRINTTSNNIEDLNNLKIHTVISQISDAIQTEADILFPNALKNP</sequence>
<accession>A5BS74</accession>
<gene>
    <name evidence="2" type="ORF">VITISV_011487</name>
</gene>
<dbReference type="AlphaFoldDB" id="A5BS74"/>
<feature type="transmembrane region" description="Helical" evidence="1">
    <location>
        <begin position="20"/>
        <end position="42"/>
    </location>
</feature>
<evidence type="ECO:0000256" key="1">
    <source>
        <dbReference type="SAM" id="Phobius"/>
    </source>
</evidence>
<protein>
    <submittedName>
        <fullName evidence="2">Uncharacterized protein</fullName>
    </submittedName>
</protein>
<keyword evidence="1" id="KW-1133">Transmembrane helix</keyword>
<proteinExistence type="predicted"/>
<name>A5BS74_VITVI</name>